<dbReference type="Proteomes" id="UP001143309">
    <property type="component" value="Unassembled WGS sequence"/>
</dbReference>
<reference evidence="2" key="2">
    <citation type="submission" date="2023-01" db="EMBL/GenBank/DDBJ databases">
        <authorList>
            <person name="Sun Q."/>
            <person name="Evtushenko L."/>
        </authorList>
    </citation>
    <scope>NUCLEOTIDE SEQUENCE</scope>
    <source>
        <strain evidence="2">VKM B-2748</strain>
    </source>
</reference>
<accession>A0A9W6N8T4</accession>
<keyword evidence="3" id="KW-1185">Reference proteome</keyword>
<evidence type="ECO:0000313" key="2">
    <source>
        <dbReference type="EMBL" id="GLK81747.1"/>
    </source>
</evidence>
<evidence type="ECO:0000259" key="1">
    <source>
        <dbReference type="Pfam" id="PF08722"/>
    </source>
</evidence>
<organism evidence="2 3">
    <name type="scientific">Methylopila turkensis</name>
    <dbReference type="NCBI Taxonomy" id="1437816"/>
    <lineage>
        <taxon>Bacteria</taxon>
        <taxon>Pseudomonadati</taxon>
        <taxon>Pseudomonadota</taxon>
        <taxon>Alphaproteobacteria</taxon>
        <taxon>Hyphomicrobiales</taxon>
        <taxon>Methylopilaceae</taxon>
        <taxon>Methylopila</taxon>
    </lineage>
</organism>
<dbReference type="Pfam" id="PF08722">
    <property type="entry name" value="Tn7_TnsA-like_N"/>
    <property type="match status" value="1"/>
</dbReference>
<dbReference type="RefSeq" id="WP_271202222.1">
    <property type="nucleotide sequence ID" value="NZ_BSFL01000005.1"/>
</dbReference>
<gene>
    <name evidence="2" type="ORF">GCM10008174_34880</name>
</gene>
<reference evidence="2" key="1">
    <citation type="journal article" date="2014" name="Int. J. Syst. Evol. Microbiol.">
        <title>Complete genome sequence of Corynebacterium casei LMG S-19264T (=DSM 44701T), isolated from a smear-ripened cheese.</title>
        <authorList>
            <consortium name="US DOE Joint Genome Institute (JGI-PGF)"/>
            <person name="Walter F."/>
            <person name="Albersmeier A."/>
            <person name="Kalinowski J."/>
            <person name="Ruckert C."/>
        </authorList>
    </citation>
    <scope>NUCLEOTIDE SEQUENCE</scope>
    <source>
        <strain evidence="2">VKM B-2748</strain>
    </source>
</reference>
<protein>
    <recommendedName>
        <fullName evidence="1">TnsA endonuclease N-terminal domain-containing protein</fullName>
    </recommendedName>
</protein>
<proteinExistence type="predicted"/>
<feature type="domain" description="TnsA endonuclease N-terminal" evidence="1">
    <location>
        <begin position="76"/>
        <end position="146"/>
    </location>
</feature>
<dbReference type="AlphaFoldDB" id="A0A9W6N8T4"/>
<dbReference type="Gene3D" id="3.40.91.30">
    <property type="match status" value="1"/>
</dbReference>
<evidence type="ECO:0000313" key="3">
    <source>
        <dbReference type="Proteomes" id="UP001143309"/>
    </source>
</evidence>
<dbReference type="EMBL" id="BSFL01000005">
    <property type="protein sequence ID" value="GLK81747.1"/>
    <property type="molecule type" value="Genomic_DNA"/>
</dbReference>
<sequence length="259" mass="30105">MKAHPILDPYGPPALEEIIARSEGVMEVAEDRGPVRTIFNGRRNRPVGLFPSVKCRRNIAWESRLERRTIRWLEVDDTVIKYMEQPHRLRFSFRGARTHYTPDFVVETEKRIVFIEVKYRSDIFKMLPEDRDRYRLARSIYRSIDRDLIFVTDLRFKMQKVWHENAQIVEEARRLLPSDDQLTIIIDHLVSRPKSTLGACAAAIGSPVHGPRSLMALMLRRVVRIDLNTPLGPGSAIELRPDYAANLHNLRTSRTLLNV</sequence>
<dbReference type="InterPro" id="IPR014833">
    <property type="entry name" value="TnsA_N"/>
</dbReference>
<comment type="caution">
    <text evidence="2">The sequence shown here is derived from an EMBL/GenBank/DDBJ whole genome shotgun (WGS) entry which is preliminary data.</text>
</comment>
<name>A0A9W6N8T4_9HYPH</name>